<reference evidence="2" key="1">
    <citation type="journal article" date="2019" name="bioRxiv">
        <title>The Genome of the Zebra Mussel, Dreissena polymorpha: A Resource for Invasive Species Research.</title>
        <authorList>
            <person name="McCartney M.A."/>
            <person name="Auch B."/>
            <person name="Kono T."/>
            <person name="Mallez S."/>
            <person name="Zhang Y."/>
            <person name="Obille A."/>
            <person name="Becker A."/>
            <person name="Abrahante J.E."/>
            <person name="Garbe J."/>
            <person name="Badalamenti J.P."/>
            <person name="Herman A."/>
            <person name="Mangelson H."/>
            <person name="Liachko I."/>
            <person name="Sullivan S."/>
            <person name="Sone E.D."/>
            <person name="Koren S."/>
            <person name="Silverstein K.A.T."/>
            <person name="Beckman K.B."/>
            <person name="Gohl D.M."/>
        </authorList>
    </citation>
    <scope>NUCLEOTIDE SEQUENCE</scope>
    <source>
        <strain evidence="2">Duluth1</strain>
        <tissue evidence="2">Whole animal</tissue>
    </source>
</reference>
<evidence type="ECO:0000313" key="3">
    <source>
        <dbReference type="Proteomes" id="UP000828390"/>
    </source>
</evidence>
<comment type="caution">
    <text evidence="2">The sequence shown here is derived from an EMBL/GenBank/DDBJ whole genome shotgun (WGS) entry which is preliminary data.</text>
</comment>
<evidence type="ECO:0000256" key="1">
    <source>
        <dbReference type="SAM" id="MobiDB-lite"/>
    </source>
</evidence>
<proteinExistence type="predicted"/>
<dbReference type="EMBL" id="JAIWYP010000014">
    <property type="protein sequence ID" value="KAH3710455.1"/>
    <property type="molecule type" value="Genomic_DNA"/>
</dbReference>
<dbReference type="AlphaFoldDB" id="A0A9D3Z4H7"/>
<reference evidence="2" key="2">
    <citation type="submission" date="2020-11" db="EMBL/GenBank/DDBJ databases">
        <authorList>
            <person name="McCartney M.A."/>
            <person name="Auch B."/>
            <person name="Kono T."/>
            <person name="Mallez S."/>
            <person name="Becker A."/>
            <person name="Gohl D.M."/>
            <person name="Silverstein K.A.T."/>
            <person name="Koren S."/>
            <person name="Bechman K.B."/>
            <person name="Herman A."/>
            <person name="Abrahante J.E."/>
            <person name="Garbe J."/>
        </authorList>
    </citation>
    <scope>NUCLEOTIDE SEQUENCE</scope>
    <source>
        <strain evidence="2">Duluth1</strain>
        <tissue evidence="2">Whole animal</tissue>
    </source>
</reference>
<feature type="region of interest" description="Disordered" evidence="1">
    <location>
        <begin position="1"/>
        <end position="20"/>
    </location>
</feature>
<evidence type="ECO:0000313" key="2">
    <source>
        <dbReference type="EMBL" id="KAH3710455.1"/>
    </source>
</evidence>
<gene>
    <name evidence="2" type="ORF">DPMN_069937</name>
</gene>
<protein>
    <submittedName>
        <fullName evidence="2">Uncharacterized protein</fullName>
    </submittedName>
</protein>
<accession>A0A9D3Z4H7</accession>
<keyword evidence="3" id="KW-1185">Reference proteome</keyword>
<name>A0A9D3Z4H7_DREPO</name>
<organism evidence="2 3">
    <name type="scientific">Dreissena polymorpha</name>
    <name type="common">Zebra mussel</name>
    <name type="synonym">Mytilus polymorpha</name>
    <dbReference type="NCBI Taxonomy" id="45954"/>
    <lineage>
        <taxon>Eukaryota</taxon>
        <taxon>Metazoa</taxon>
        <taxon>Spiralia</taxon>
        <taxon>Lophotrochozoa</taxon>
        <taxon>Mollusca</taxon>
        <taxon>Bivalvia</taxon>
        <taxon>Autobranchia</taxon>
        <taxon>Heteroconchia</taxon>
        <taxon>Euheterodonta</taxon>
        <taxon>Imparidentia</taxon>
        <taxon>Neoheterodontei</taxon>
        <taxon>Myida</taxon>
        <taxon>Dreissenoidea</taxon>
        <taxon>Dreissenidae</taxon>
        <taxon>Dreissena</taxon>
    </lineage>
</organism>
<sequence>MQTLGKPELSENRTIKPVPRPSGLQRVYCIMEERLELKLELMRKFGNSGPAYRRTRVKKTEDAIYTVQKSP</sequence>
<dbReference type="Proteomes" id="UP000828390">
    <property type="component" value="Unassembled WGS sequence"/>
</dbReference>